<sequence>MNMDTSKRIAFLGTGLMGKPMAKRLLEAGHRVIVWNRTASKAEELLALGAQMAVSPAQAVRYEDKPVDFIITMLEAGHIVEQVMLAALPAIGATSIFIDMSSTKQSEAVAFHSLLAQKGIAFVDAPVSGGVLGAEAGSLAIMVGAHAAVYAKVEEILKVFGRPTRVGEPGSGQLAKLCNQLIVGGTLSIIAEALLLAQAGGADPVAVRAALRGGFAESRILEVHGQRMLDRNFMPGGQVKSQAKDMENVLIAAQEAKLALPVAELVTQAYRSLLQTVPNADQSAALLGLEQLNPGLRLGTAADKLPG</sequence>
<evidence type="ECO:0000256" key="2">
    <source>
        <dbReference type="ARBA" id="ARBA00023027"/>
    </source>
</evidence>
<feature type="domain" description="6-phosphogluconate dehydrogenase NADP-binding" evidence="4">
    <location>
        <begin position="8"/>
        <end position="162"/>
    </location>
</feature>
<feature type="active site" evidence="3">
    <location>
        <position position="176"/>
    </location>
</feature>
<feature type="domain" description="3-hydroxyisobutyrate dehydrogenase-like NAD-binding" evidence="5">
    <location>
        <begin position="170"/>
        <end position="285"/>
    </location>
</feature>
<evidence type="ECO:0000256" key="3">
    <source>
        <dbReference type="PIRSR" id="PIRSR000103-1"/>
    </source>
</evidence>
<reference evidence="6" key="1">
    <citation type="journal article" date="2014" name="Int. J. Syst. Evol. Microbiol.">
        <title>Complete genome sequence of Corynebacterium casei LMG S-19264T (=DSM 44701T), isolated from a smear-ripened cheese.</title>
        <authorList>
            <consortium name="US DOE Joint Genome Institute (JGI-PGF)"/>
            <person name="Walter F."/>
            <person name="Albersmeier A."/>
            <person name="Kalinowski J."/>
            <person name="Ruckert C."/>
        </authorList>
    </citation>
    <scope>NUCLEOTIDE SEQUENCE</scope>
    <source>
        <strain evidence="6">CGMCC 1.10998</strain>
    </source>
</reference>
<dbReference type="PIRSF" id="PIRSF000103">
    <property type="entry name" value="HIBADH"/>
    <property type="match status" value="1"/>
</dbReference>
<evidence type="ECO:0000259" key="4">
    <source>
        <dbReference type="Pfam" id="PF03446"/>
    </source>
</evidence>
<evidence type="ECO:0000313" key="7">
    <source>
        <dbReference type="Proteomes" id="UP000637423"/>
    </source>
</evidence>
<dbReference type="InterPro" id="IPR029154">
    <property type="entry name" value="HIBADH-like_NADP-bd"/>
</dbReference>
<dbReference type="Pfam" id="PF14833">
    <property type="entry name" value="NAD_binding_11"/>
    <property type="match status" value="1"/>
</dbReference>
<keyword evidence="2" id="KW-0520">NAD</keyword>
<name>A0A916XLI2_9BURK</name>
<evidence type="ECO:0000259" key="5">
    <source>
        <dbReference type="Pfam" id="PF14833"/>
    </source>
</evidence>
<dbReference type="SUPFAM" id="SSF48179">
    <property type="entry name" value="6-phosphogluconate dehydrogenase C-terminal domain-like"/>
    <property type="match status" value="1"/>
</dbReference>
<dbReference type="EMBL" id="BMED01000002">
    <property type="protein sequence ID" value="GGC80222.1"/>
    <property type="molecule type" value="Genomic_DNA"/>
</dbReference>
<accession>A0A916XLI2</accession>
<dbReference type="GO" id="GO:0051287">
    <property type="term" value="F:NAD binding"/>
    <property type="evidence" value="ECO:0007669"/>
    <property type="project" value="InterPro"/>
</dbReference>
<dbReference type="AlphaFoldDB" id="A0A916XLI2"/>
<dbReference type="Gene3D" id="1.10.1040.10">
    <property type="entry name" value="N-(1-d-carboxylethyl)-l-norvaline Dehydrogenase, domain 2"/>
    <property type="match status" value="1"/>
</dbReference>
<dbReference type="GO" id="GO:0050661">
    <property type="term" value="F:NADP binding"/>
    <property type="evidence" value="ECO:0007669"/>
    <property type="project" value="InterPro"/>
</dbReference>
<keyword evidence="7" id="KW-1185">Reference proteome</keyword>
<dbReference type="InterPro" id="IPR008927">
    <property type="entry name" value="6-PGluconate_DH-like_C_sf"/>
</dbReference>
<dbReference type="GO" id="GO:0016491">
    <property type="term" value="F:oxidoreductase activity"/>
    <property type="evidence" value="ECO:0007669"/>
    <property type="project" value="UniProtKB-KW"/>
</dbReference>
<organism evidence="6 7">
    <name type="scientific">Undibacterium terreum</name>
    <dbReference type="NCBI Taxonomy" id="1224302"/>
    <lineage>
        <taxon>Bacteria</taxon>
        <taxon>Pseudomonadati</taxon>
        <taxon>Pseudomonadota</taxon>
        <taxon>Betaproteobacteria</taxon>
        <taxon>Burkholderiales</taxon>
        <taxon>Oxalobacteraceae</taxon>
        <taxon>Undibacterium</taxon>
    </lineage>
</organism>
<dbReference type="InterPro" id="IPR006115">
    <property type="entry name" value="6PGDH_NADP-bd"/>
</dbReference>
<dbReference type="InterPro" id="IPR013328">
    <property type="entry name" value="6PGD_dom2"/>
</dbReference>
<dbReference type="InterPro" id="IPR036291">
    <property type="entry name" value="NAD(P)-bd_dom_sf"/>
</dbReference>
<keyword evidence="1" id="KW-0560">Oxidoreductase</keyword>
<dbReference type="Pfam" id="PF03446">
    <property type="entry name" value="NAD_binding_2"/>
    <property type="match status" value="1"/>
</dbReference>
<dbReference type="SUPFAM" id="SSF51735">
    <property type="entry name" value="NAD(P)-binding Rossmann-fold domains"/>
    <property type="match status" value="1"/>
</dbReference>
<evidence type="ECO:0000256" key="1">
    <source>
        <dbReference type="ARBA" id="ARBA00023002"/>
    </source>
</evidence>
<reference evidence="6" key="2">
    <citation type="submission" date="2020-09" db="EMBL/GenBank/DDBJ databases">
        <authorList>
            <person name="Sun Q."/>
            <person name="Zhou Y."/>
        </authorList>
    </citation>
    <scope>NUCLEOTIDE SEQUENCE</scope>
    <source>
        <strain evidence="6">CGMCC 1.10998</strain>
    </source>
</reference>
<dbReference type="Gene3D" id="3.40.50.720">
    <property type="entry name" value="NAD(P)-binding Rossmann-like Domain"/>
    <property type="match status" value="1"/>
</dbReference>
<evidence type="ECO:0000313" key="6">
    <source>
        <dbReference type="EMBL" id="GGC80222.1"/>
    </source>
</evidence>
<dbReference type="PANTHER" id="PTHR43060">
    <property type="entry name" value="3-HYDROXYISOBUTYRATE DEHYDROGENASE-LIKE 1, MITOCHONDRIAL-RELATED"/>
    <property type="match status" value="1"/>
</dbReference>
<dbReference type="Proteomes" id="UP000637423">
    <property type="component" value="Unassembled WGS sequence"/>
</dbReference>
<dbReference type="PANTHER" id="PTHR43060:SF15">
    <property type="entry name" value="3-HYDROXYISOBUTYRATE DEHYDROGENASE-LIKE 1, MITOCHONDRIAL-RELATED"/>
    <property type="match status" value="1"/>
</dbReference>
<protein>
    <submittedName>
        <fullName evidence="6">Dehydrogenase</fullName>
    </submittedName>
</protein>
<comment type="caution">
    <text evidence="6">The sequence shown here is derived from an EMBL/GenBank/DDBJ whole genome shotgun (WGS) entry which is preliminary data.</text>
</comment>
<gene>
    <name evidence="6" type="ORF">GCM10011396_29370</name>
</gene>
<dbReference type="RefSeq" id="WP_188566752.1">
    <property type="nucleotide sequence ID" value="NZ_BMED01000002.1"/>
</dbReference>
<proteinExistence type="predicted"/>
<dbReference type="InterPro" id="IPR015815">
    <property type="entry name" value="HIBADH-related"/>
</dbReference>